<protein>
    <submittedName>
        <fullName evidence="2">Transcriptional regulator</fullName>
    </submittedName>
</protein>
<dbReference type="RefSeq" id="WP_258818033.1">
    <property type="nucleotide sequence ID" value="NZ_JANUGW010000013.1"/>
</dbReference>
<accession>A0ABT1ZU83</accession>
<keyword evidence="1" id="KW-0732">Signal</keyword>
<evidence type="ECO:0000313" key="3">
    <source>
        <dbReference type="Proteomes" id="UP001204151"/>
    </source>
</evidence>
<sequence>MKPHYILAAAAAATTVLALAATPAPLPPSWHVAGNNPDKFTAGVDTSPEGRGAKFLRSKTNDRDAWASLLQSVQAQRYLGQRVRFRARLRTEDMSKWGGLWMSVNAKDGRTLAFFNTAGKPVKGTAAWQERSIVLDVPADADMISFGAIGAGTGEVWMEPVAFETVGRDVPADQMPPEAALPTTPTL</sequence>
<evidence type="ECO:0000256" key="1">
    <source>
        <dbReference type="SAM" id="SignalP"/>
    </source>
</evidence>
<proteinExistence type="predicted"/>
<keyword evidence="3" id="KW-1185">Reference proteome</keyword>
<dbReference type="Gene3D" id="2.60.120.260">
    <property type="entry name" value="Galactose-binding domain-like"/>
    <property type="match status" value="1"/>
</dbReference>
<dbReference type="Proteomes" id="UP001204151">
    <property type="component" value="Unassembled WGS sequence"/>
</dbReference>
<reference evidence="2 3" key="1">
    <citation type="submission" date="2022-08" db="EMBL/GenBank/DDBJ databases">
        <title>Reclassification of Massilia species as members of the genera Telluria, Duganella, Pseudoduganella, Mokoshia gen. nov. and Zemynaea gen. nov. using orthogonal and non-orthogonal genome-based approaches.</title>
        <authorList>
            <person name="Bowman J.P."/>
        </authorList>
    </citation>
    <scope>NUCLEOTIDE SEQUENCE [LARGE SCALE GENOMIC DNA]</scope>
    <source>
        <strain evidence="2 3">JCM 31316</strain>
    </source>
</reference>
<name>A0ABT1ZU83_9BURK</name>
<organism evidence="2 3">
    <name type="scientific">Massilia pinisoli</name>
    <dbReference type="NCBI Taxonomy" id="1772194"/>
    <lineage>
        <taxon>Bacteria</taxon>
        <taxon>Pseudomonadati</taxon>
        <taxon>Pseudomonadota</taxon>
        <taxon>Betaproteobacteria</taxon>
        <taxon>Burkholderiales</taxon>
        <taxon>Oxalobacteraceae</taxon>
        <taxon>Telluria group</taxon>
        <taxon>Massilia</taxon>
    </lineage>
</organism>
<comment type="caution">
    <text evidence="2">The sequence shown here is derived from an EMBL/GenBank/DDBJ whole genome shotgun (WGS) entry which is preliminary data.</text>
</comment>
<feature type="chain" id="PRO_5047371843" evidence="1">
    <location>
        <begin position="21"/>
        <end position="187"/>
    </location>
</feature>
<evidence type="ECO:0000313" key="2">
    <source>
        <dbReference type="EMBL" id="MCS0583450.1"/>
    </source>
</evidence>
<feature type="signal peptide" evidence="1">
    <location>
        <begin position="1"/>
        <end position="20"/>
    </location>
</feature>
<gene>
    <name evidence="2" type="ORF">NX784_17810</name>
</gene>
<dbReference type="EMBL" id="JANUGW010000013">
    <property type="protein sequence ID" value="MCS0583450.1"/>
    <property type="molecule type" value="Genomic_DNA"/>
</dbReference>